<keyword evidence="1" id="KW-0812">Transmembrane</keyword>
<name>A0ABR1VK83_9PEZI</name>
<evidence type="ECO:0000313" key="3">
    <source>
        <dbReference type="Proteomes" id="UP001433268"/>
    </source>
</evidence>
<keyword evidence="3" id="KW-1185">Reference proteome</keyword>
<sequence length="452" mass="51873">MFTGTVCRLPTFAQPAICKEESLYEHSLDVGSLFVASSRSANAVGKFYNHACVSSGDTKGDTKLLHTLSSFGQHDTWILPDEDDKGSKDFYYRQSQTDELLRAEARRSASYRKTSADLNDMCMTILEGHKEGMQTNRDLAPTLYETTGLSARLRHLMRISTIDEKRVDALARAFLARRDMTFETWAAMRRHIRTTLESLASLERRNAQISKTAARARGKVASDLYHLSMFRMDNLTEPVATFDLWSLLRNPMRVVRDFAAVTKAEIAGFEKSLEHVQNTARQGQYSMDDIRSLLNGFDEDLRRLERAFDFMKPVTRQALLEDWEQNENRIALKGSAWRQTLIKHYGFKTWASIFFMDDEWQVRDLFVLLEMVFEPILIVVLVLLWNPIPDGGLWYYPQLCLGWFGCFALFVFCLDVLGALAEDSIWDALYPLKLLWAFLPDLLAYLNGDLAE</sequence>
<evidence type="ECO:0000256" key="1">
    <source>
        <dbReference type="SAM" id="Phobius"/>
    </source>
</evidence>
<protein>
    <submittedName>
        <fullName evidence="2">Uncharacterized protein</fullName>
    </submittedName>
</protein>
<dbReference type="Proteomes" id="UP001433268">
    <property type="component" value="Unassembled WGS sequence"/>
</dbReference>
<keyword evidence="1" id="KW-1133">Transmembrane helix</keyword>
<dbReference type="RefSeq" id="XP_066664448.1">
    <property type="nucleotide sequence ID" value="XM_066815158.1"/>
</dbReference>
<comment type="caution">
    <text evidence="2">The sequence shown here is derived from an EMBL/GenBank/DDBJ whole genome shotgun (WGS) entry which is preliminary data.</text>
</comment>
<reference evidence="2 3" key="1">
    <citation type="submission" date="2023-01" db="EMBL/GenBank/DDBJ databases">
        <title>Analysis of 21 Apiospora genomes using comparative genomics revels a genus with tremendous synthesis potential of carbohydrate active enzymes and secondary metabolites.</title>
        <authorList>
            <person name="Sorensen T."/>
        </authorList>
    </citation>
    <scope>NUCLEOTIDE SEQUENCE [LARGE SCALE GENOMIC DNA]</scope>
    <source>
        <strain evidence="2 3">CBS 114990</strain>
    </source>
</reference>
<feature type="transmembrane region" description="Helical" evidence="1">
    <location>
        <begin position="365"/>
        <end position="388"/>
    </location>
</feature>
<keyword evidence="1" id="KW-0472">Membrane</keyword>
<feature type="transmembrane region" description="Helical" evidence="1">
    <location>
        <begin position="394"/>
        <end position="417"/>
    </location>
</feature>
<organism evidence="2 3">
    <name type="scientific">Apiospora hydei</name>
    <dbReference type="NCBI Taxonomy" id="1337664"/>
    <lineage>
        <taxon>Eukaryota</taxon>
        <taxon>Fungi</taxon>
        <taxon>Dikarya</taxon>
        <taxon>Ascomycota</taxon>
        <taxon>Pezizomycotina</taxon>
        <taxon>Sordariomycetes</taxon>
        <taxon>Xylariomycetidae</taxon>
        <taxon>Amphisphaeriales</taxon>
        <taxon>Apiosporaceae</taxon>
        <taxon>Apiospora</taxon>
    </lineage>
</organism>
<gene>
    <name evidence="2" type="ORF">PG997_010843</name>
</gene>
<proteinExistence type="predicted"/>
<dbReference type="GeneID" id="92048218"/>
<dbReference type="EMBL" id="JAQQWN010000008">
    <property type="protein sequence ID" value="KAK8070640.1"/>
    <property type="molecule type" value="Genomic_DNA"/>
</dbReference>
<evidence type="ECO:0000313" key="2">
    <source>
        <dbReference type="EMBL" id="KAK8070640.1"/>
    </source>
</evidence>
<accession>A0ABR1VK83</accession>